<dbReference type="Proteomes" id="UP001321473">
    <property type="component" value="Unassembled WGS sequence"/>
</dbReference>
<dbReference type="EMBL" id="JARKHS020035568">
    <property type="protein sequence ID" value="KAK8757109.1"/>
    <property type="molecule type" value="Genomic_DNA"/>
</dbReference>
<sequence>SHLTACVATTADRSSEAVGARNELGTLPTAASFPAVMCNRMPGLKEIKRT</sequence>
<comment type="caution">
    <text evidence="1">The sequence shown here is derived from an EMBL/GenBank/DDBJ whole genome shotgun (WGS) entry which is preliminary data.</text>
</comment>
<keyword evidence="2" id="KW-1185">Reference proteome</keyword>
<evidence type="ECO:0000313" key="2">
    <source>
        <dbReference type="Proteomes" id="UP001321473"/>
    </source>
</evidence>
<organism evidence="1 2">
    <name type="scientific">Amblyomma americanum</name>
    <name type="common">Lone star tick</name>
    <dbReference type="NCBI Taxonomy" id="6943"/>
    <lineage>
        <taxon>Eukaryota</taxon>
        <taxon>Metazoa</taxon>
        <taxon>Ecdysozoa</taxon>
        <taxon>Arthropoda</taxon>
        <taxon>Chelicerata</taxon>
        <taxon>Arachnida</taxon>
        <taxon>Acari</taxon>
        <taxon>Parasitiformes</taxon>
        <taxon>Ixodida</taxon>
        <taxon>Ixodoidea</taxon>
        <taxon>Ixodidae</taxon>
        <taxon>Amblyomminae</taxon>
        <taxon>Amblyomma</taxon>
    </lineage>
</organism>
<reference evidence="1 2" key="1">
    <citation type="journal article" date="2023" name="Arcadia Sci">
        <title>De novo assembly of a long-read Amblyomma americanum tick genome.</title>
        <authorList>
            <person name="Chou S."/>
            <person name="Poskanzer K.E."/>
            <person name="Rollins M."/>
            <person name="Thuy-Boun P.S."/>
        </authorList>
    </citation>
    <scope>NUCLEOTIDE SEQUENCE [LARGE SCALE GENOMIC DNA]</scope>
    <source>
        <strain evidence="1">F_SG_1</strain>
        <tissue evidence="1">Salivary glands</tissue>
    </source>
</reference>
<dbReference type="AlphaFoldDB" id="A0AAQ4D3R9"/>
<protein>
    <submittedName>
        <fullName evidence="1">Uncharacterized protein</fullName>
    </submittedName>
</protein>
<name>A0AAQ4D3R9_AMBAM</name>
<feature type="non-terminal residue" evidence="1">
    <location>
        <position position="1"/>
    </location>
</feature>
<evidence type="ECO:0000313" key="1">
    <source>
        <dbReference type="EMBL" id="KAK8757109.1"/>
    </source>
</evidence>
<proteinExistence type="predicted"/>
<gene>
    <name evidence="1" type="ORF">V5799_000189</name>
</gene>
<accession>A0AAQ4D3R9</accession>